<dbReference type="SUPFAM" id="SSF103473">
    <property type="entry name" value="MFS general substrate transporter"/>
    <property type="match status" value="1"/>
</dbReference>
<protein>
    <submittedName>
        <fullName evidence="6">MFS transporter</fullName>
    </submittedName>
</protein>
<dbReference type="InterPro" id="IPR020846">
    <property type="entry name" value="MFS_dom"/>
</dbReference>
<dbReference type="Proteomes" id="UP001320898">
    <property type="component" value="Unassembled WGS sequence"/>
</dbReference>
<feature type="transmembrane region" description="Helical" evidence="4">
    <location>
        <begin position="245"/>
        <end position="262"/>
    </location>
</feature>
<dbReference type="InterPro" id="IPR036259">
    <property type="entry name" value="MFS_trans_sf"/>
</dbReference>
<dbReference type="InterPro" id="IPR011701">
    <property type="entry name" value="MFS"/>
</dbReference>
<dbReference type="AlphaFoldDB" id="A0AAW5R059"/>
<evidence type="ECO:0000259" key="5">
    <source>
        <dbReference type="PROSITE" id="PS50850"/>
    </source>
</evidence>
<gene>
    <name evidence="6" type="ORF">MUB46_11780</name>
</gene>
<evidence type="ECO:0000313" key="7">
    <source>
        <dbReference type="Proteomes" id="UP001320898"/>
    </source>
</evidence>
<dbReference type="GO" id="GO:0022857">
    <property type="term" value="F:transmembrane transporter activity"/>
    <property type="evidence" value="ECO:0007669"/>
    <property type="project" value="InterPro"/>
</dbReference>
<feature type="transmembrane region" description="Helical" evidence="4">
    <location>
        <begin position="335"/>
        <end position="356"/>
    </location>
</feature>
<feature type="transmembrane region" description="Helical" evidence="4">
    <location>
        <begin position="309"/>
        <end position="329"/>
    </location>
</feature>
<dbReference type="Gene3D" id="1.20.1250.20">
    <property type="entry name" value="MFS general substrate transporter like domains"/>
    <property type="match status" value="2"/>
</dbReference>
<organism evidence="6 7">
    <name type="scientific">Microbaculum marinisediminis</name>
    <dbReference type="NCBI Taxonomy" id="2931392"/>
    <lineage>
        <taxon>Bacteria</taxon>
        <taxon>Pseudomonadati</taxon>
        <taxon>Pseudomonadota</taxon>
        <taxon>Alphaproteobacteria</taxon>
        <taxon>Hyphomicrobiales</taxon>
        <taxon>Tepidamorphaceae</taxon>
        <taxon>Microbaculum</taxon>
    </lineage>
</organism>
<feature type="transmembrane region" description="Helical" evidence="4">
    <location>
        <begin position="368"/>
        <end position="390"/>
    </location>
</feature>
<name>A0AAW5R059_9HYPH</name>
<keyword evidence="7" id="KW-1185">Reference proteome</keyword>
<evidence type="ECO:0000256" key="3">
    <source>
        <dbReference type="ARBA" id="ARBA00023136"/>
    </source>
</evidence>
<comment type="caution">
    <text evidence="6">The sequence shown here is derived from an EMBL/GenBank/DDBJ whole genome shotgun (WGS) entry which is preliminary data.</text>
</comment>
<feature type="transmembrane region" description="Helical" evidence="4">
    <location>
        <begin position="282"/>
        <end position="302"/>
    </location>
</feature>
<feature type="transmembrane region" description="Helical" evidence="4">
    <location>
        <begin position="12"/>
        <end position="36"/>
    </location>
</feature>
<dbReference type="Pfam" id="PF07690">
    <property type="entry name" value="MFS_1"/>
    <property type="match status" value="1"/>
</dbReference>
<dbReference type="RefSeq" id="WP_261616122.1">
    <property type="nucleotide sequence ID" value="NZ_JALIDZ010000005.1"/>
</dbReference>
<accession>A0AAW5R059</accession>
<sequence>MPSSSPPLRLPFFYGWVVVAVAFVTMAVSVNARTAFSLLYPPILDEFGWQRGETAGAFTIGFLAATGFAPLFGVLMDRAGPRVVIPMGATIVAAGFVAATWIATPVMLYLSLGLMVVGASVGMSYIGHSMFLPNWFVRRRGLAIGIAFAGVGVGAIVLLPATQGYIETAGWRAACLAIAIAIAVVVIPLNAFLQRRAPADVGLEPDGGAQRLKDGTTAKPVDTVVDRAWAETEWTLPKALATGRFWWISAGYFAGLFAWYSVQVHQTRYLLDIGFGATEAAFALGLVGLFGIGGQIGVGALSDRIGREWGWTIACLGFAVSYLALIALGDSPTHWLVYVMVVGQGLAGYGLASLFGAVPAEIFAGRRFATIFSMMTVCGNIGAGVGPWITGVIYDATGSYNPAFLLCLAMSLVSAACIWAAAPRRVRLVAGQAARRARAAGSAA</sequence>
<evidence type="ECO:0000256" key="2">
    <source>
        <dbReference type="ARBA" id="ARBA00022989"/>
    </source>
</evidence>
<feature type="domain" description="Major facilitator superfamily (MFS) profile" evidence="5">
    <location>
        <begin position="17"/>
        <end position="426"/>
    </location>
</feature>
<feature type="transmembrane region" description="Helical" evidence="4">
    <location>
        <begin position="108"/>
        <end position="128"/>
    </location>
</feature>
<keyword evidence="1 4" id="KW-0812">Transmembrane</keyword>
<feature type="transmembrane region" description="Helical" evidence="4">
    <location>
        <begin position="83"/>
        <end position="102"/>
    </location>
</feature>
<dbReference type="CDD" id="cd17355">
    <property type="entry name" value="MFS_YcxA_like"/>
    <property type="match status" value="1"/>
</dbReference>
<keyword evidence="2 4" id="KW-1133">Transmembrane helix</keyword>
<dbReference type="InterPro" id="IPR050327">
    <property type="entry name" value="Proton-linked_MCT"/>
</dbReference>
<feature type="transmembrane region" description="Helical" evidence="4">
    <location>
        <begin position="56"/>
        <end position="76"/>
    </location>
</feature>
<feature type="transmembrane region" description="Helical" evidence="4">
    <location>
        <begin position="402"/>
        <end position="422"/>
    </location>
</feature>
<evidence type="ECO:0000256" key="4">
    <source>
        <dbReference type="SAM" id="Phobius"/>
    </source>
</evidence>
<feature type="transmembrane region" description="Helical" evidence="4">
    <location>
        <begin position="171"/>
        <end position="193"/>
    </location>
</feature>
<reference evidence="6 7" key="1">
    <citation type="submission" date="2022-04" db="EMBL/GenBank/DDBJ databases">
        <authorList>
            <person name="Ye Y.-Q."/>
            <person name="Du Z.-J."/>
        </authorList>
    </citation>
    <scope>NUCLEOTIDE SEQUENCE [LARGE SCALE GENOMIC DNA]</scope>
    <source>
        <strain evidence="6 7">A6E488</strain>
    </source>
</reference>
<dbReference type="EMBL" id="JALIDZ010000005">
    <property type="protein sequence ID" value="MCT8972539.1"/>
    <property type="molecule type" value="Genomic_DNA"/>
</dbReference>
<dbReference type="PROSITE" id="PS50850">
    <property type="entry name" value="MFS"/>
    <property type="match status" value="1"/>
</dbReference>
<feature type="transmembrane region" description="Helical" evidence="4">
    <location>
        <begin position="140"/>
        <end position="159"/>
    </location>
</feature>
<evidence type="ECO:0000313" key="6">
    <source>
        <dbReference type="EMBL" id="MCT8972539.1"/>
    </source>
</evidence>
<evidence type="ECO:0000256" key="1">
    <source>
        <dbReference type="ARBA" id="ARBA00022692"/>
    </source>
</evidence>
<dbReference type="PANTHER" id="PTHR11360">
    <property type="entry name" value="MONOCARBOXYLATE TRANSPORTER"/>
    <property type="match status" value="1"/>
</dbReference>
<dbReference type="PANTHER" id="PTHR11360:SF284">
    <property type="entry name" value="EG:103B4.3 PROTEIN-RELATED"/>
    <property type="match status" value="1"/>
</dbReference>
<proteinExistence type="predicted"/>
<keyword evidence="3 4" id="KW-0472">Membrane</keyword>